<dbReference type="SUPFAM" id="SSF48371">
    <property type="entry name" value="ARM repeat"/>
    <property type="match status" value="1"/>
</dbReference>
<dbReference type="Proteomes" id="UP001217089">
    <property type="component" value="Unassembled WGS sequence"/>
</dbReference>
<comment type="caution">
    <text evidence="2">The sequence shown here is derived from an EMBL/GenBank/DDBJ whole genome shotgun (WGS) entry which is preliminary data.</text>
</comment>
<feature type="compositionally biased region" description="Low complexity" evidence="1">
    <location>
        <begin position="244"/>
        <end position="253"/>
    </location>
</feature>
<dbReference type="Gene3D" id="1.25.10.10">
    <property type="entry name" value="Leucine-rich Repeat Variant"/>
    <property type="match status" value="1"/>
</dbReference>
<keyword evidence="3" id="KW-1185">Reference proteome</keyword>
<gene>
    <name evidence="2" type="ORF">KUTeg_010958</name>
</gene>
<evidence type="ECO:0000256" key="1">
    <source>
        <dbReference type="SAM" id="MobiDB-lite"/>
    </source>
</evidence>
<organism evidence="2 3">
    <name type="scientific">Tegillarca granosa</name>
    <name type="common">Malaysian cockle</name>
    <name type="synonym">Anadara granosa</name>
    <dbReference type="NCBI Taxonomy" id="220873"/>
    <lineage>
        <taxon>Eukaryota</taxon>
        <taxon>Metazoa</taxon>
        <taxon>Spiralia</taxon>
        <taxon>Lophotrochozoa</taxon>
        <taxon>Mollusca</taxon>
        <taxon>Bivalvia</taxon>
        <taxon>Autobranchia</taxon>
        <taxon>Pteriomorphia</taxon>
        <taxon>Arcoida</taxon>
        <taxon>Arcoidea</taxon>
        <taxon>Arcidae</taxon>
        <taxon>Tegillarca</taxon>
    </lineage>
</organism>
<feature type="region of interest" description="Disordered" evidence="1">
    <location>
        <begin position="220"/>
        <end position="254"/>
    </location>
</feature>
<dbReference type="InterPro" id="IPR016024">
    <property type="entry name" value="ARM-type_fold"/>
</dbReference>
<feature type="compositionally biased region" description="Polar residues" evidence="1">
    <location>
        <begin position="220"/>
        <end position="236"/>
    </location>
</feature>
<protein>
    <submittedName>
        <fullName evidence="2">Uncharacterized protein</fullName>
    </submittedName>
</protein>
<feature type="region of interest" description="Disordered" evidence="1">
    <location>
        <begin position="359"/>
        <end position="381"/>
    </location>
</feature>
<proteinExistence type="predicted"/>
<evidence type="ECO:0000313" key="3">
    <source>
        <dbReference type="Proteomes" id="UP001217089"/>
    </source>
</evidence>
<evidence type="ECO:0000313" key="2">
    <source>
        <dbReference type="EMBL" id="KAJ8311603.1"/>
    </source>
</evidence>
<dbReference type="EMBL" id="JARBDR010000496">
    <property type="protein sequence ID" value="KAJ8311603.1"/>
    <property type="molecule type" value="Genomic_DNA"/>
</dbReference>
<reference evidence="2 3" key="1">
    <citation type="submission" date="2022-12" db="EMBL/GenBank/DDBJ databases">
        <title>Chromosome-level genome of Tegillarca granosa.</title>
        <authorList>
            <person name="Kim J."/>
        </authorList>
    </citation>
    <scope>NUCLEOTIDE SEQUENCE [LARGE SCALE GENOMIC DNA]</scope>
    <source>
        <strain evidence="2">Teg-2019</strain>
        <tissue evidence="2">Adductor muscle</tissue>
    </source>
</reference>
<sequence>MSDVVEKTLASLPKILSESLLGGPPSPRKTSSHGFQVFVRLVNRARSKQEEEHVIKQELTLIQQQLSQADVKQTQSLTSLVKVRPESALDYQMIVVELLDDPHYLIQKKTLELLFNMANPVNVQVVIGCVSCKSSQAKGDNPLEFKQHLIKKCEECLFIKDSSPELVQISTWMDFTLSFLDDFVVNSLENGCPPYKPCYLRKDTTSELIDKKSIFSGLTPTDNKTLSEDSSAQSQEIADGGGESISSSGISDSTQNVQWAKEGFLGEEKEDVTFKVETQQKQISPEKIQEIEKKKELASALFGGISSQESKLKNEENVINSVNEIGSEKSGKNFANIFEEDIQIRHKSDSGGWRKFHTERKDLGPNDTELSPFDHSSSSEVADGTQTLNLMSNQKPQTSNIGQFESGAQNLYFSQNHEIPFSQDRSSAIGSQNSNIFSNQQIHDSRDSGLGIGTENLNFLSNTDSSTAENIDFMKYSELKSSSSEQDYFNPVTGNWELELNTDVNAPLSLDSLAILGTSKPSLSSDHLLIGQDKQSNILLDNPPDE</sequence>
<name>A0ABQ9F2H8_TEGGR</name>
<accession>A0ABQ9F2H8</accession>
<dbReference type="InterPro" id="IPR011989">
    <property type="entry name" value="ARM-like"/>
</dbReference>